<dbReference type="AlphaFoldDB" id="A0A0B2BXQ7"/>
<reference evidence="3 4" key="1">
    <citation type="submission" date="2014-11" db="EMBL/GenBank/DDBJ databases">
        <title>Draft genome sequence of Kirrobacter mercurialis.</title>
        <authorList>
            <person name="Coil D.A."/>
            <person name="Eisen J.A."/>
        </authorList>
    </citation>
    <scope>NUCLEOTIDE SEQUENCE [LARGE SCALE GENOMIC DNA]</scope>
    <source>
        <strain evidence="3 4">Coronado</strain>
    </source>
</reference>
<dbReference type="PANTHER" id="PTHR44051">
    <property type="entry name" value="GLUTATHIONE S-TRANSFERASE-RELATED"/>
    <property type="match status" value="1"/>
</dbReference>
<dbReference type="SUPFAM" id="SSF52833">
    <property type="entry name" value="Thioredoxin-like"/>
    <property type="match status" value="1"/>
</dbReference>
<accession>A0A0B2BXQ7</accession>
<dbReference type="EMBL" id="JTDN01000001">
    <property type="protein sequence ID" value="KHL26224.1"/>
    <property type="molecule type" value="Genomic_DNA"/>
</dbReference>
<dbReference type="InterPro" id="IPR036249">
    <property type="entry name" value="Thioredoxin-like_sf"/>
</dbReference>
<feature type="domain" description="GST N-terminal" evidence="1">
    <location>
        <begin position="1"/>
        <end position="81"/>
    </location>
</feature>
<organism evidence="3 4">
    <name type="scientific">Croceibacterium mercuriale</name>
    <dbReference type="NCBI Taxonomy" id="1572751"/>
    <lineage>
        <taxon>Bacteria</taxon>
        <taxon>Pseudomonadati</taxon>
        <taxon>Pseudomonadota</taxon>
        <taxon>Alphaproteobacteria</taxon>
        <taxon>Sphingomonadales</taxon>
        <taxon>Erythrobacteraceae</taxon>
        <taxon>Croceibacterium</taxon>
    </lineage>
</organism>
<dbReference type="PROSITE" id="PS50404">
    <property type="entry name" value="GST_NTER"/>
    <property type="match status" value="1"/>
</dbReference>
<protein>
    <recommendedName>
        <fullName evidence="5">Glutathione S-transferase</fullName>
    </recommendedName>
</protein>
<sequence>MQLYGVPGWGSTIVEIMLALAGEPYDFVDVTGFDRPGAARDRLRAINPLAQVPTLVLEDGLVLTESAAIALWLAGRHPELAPAAGSADHARFLRLLVWYVANVYPTFTYGDYPERWAPSAPQELVDATDRRREELYLWLETQLAGPFALGERVTLLDAYIACVISWRPRRAWFAGHTPTLLAVAERVRALPEVAPVMARSGL</sequence>
<dbReference type="Gene3D" id="3.40.30.10">
    <property type="entry name" value="Glutaredoxin"/>
    <property type="match status" value="1"/>
</dbReference>
<dbReference type="InterPro" id="IPR040079">
    <property type="entry name" value="Glutathione_S-Trfase"/>
</dbReference>
<dbReference type="STRING" id="1572751.PK98_07000"/>
<dbReference type="InterPro" id="IPR004045">
    <property type="entry name" value="Glutathione_S-Trfase_N"/>
</dbReference>
<dbReference type="SFLD" id="SFLDS00019">
    <property type="entry name" value="Glutathione_Transferase_(cytos"/>
    <property type="match status" value="1"/>
</dbReference>
<gene>
    <name evidence="3" type="ORF">PK98_07000</name>
</gene>
<evidence type="ECO:0000259" key="2">
    <source>
        <dbReference type="PROSITE" id="PS50405"/>
    </source>
</evidence>
<dbReference type="PANTHER" id="PTHR44051:SF8">
    <property type="entry name" value="GLUTATHIONE S-TRANSFERASE GSTA"/>
    <property type="match status" value="1"/>
</dbReference>
<proteinExistence type="predicted"/>
<name>A0A0B2BXQ7_9SPHN</name>
<comment type="caution">
    <text evidence="3">The sequence shown here is derived from an EMBL/GenBank/DDBJ whole genome shotgun (WGS) entry which is preliminary data.</text>
</comment>
<dbReference type="Proteomes" id="UP000030988">
    <property type="component" value="Unassembled WGS sequence"/>
</dbReference>
<feature type="domain" description="GST C-terminal" evidence="2">
    <location>
        <begin position="85"/>
        <end position="202"/>
    </location>
</feature>
<evidence type="ECO:0000259" key="1">
    <source>
        <dbReference type="PROSITE" id="PS50404"/>
    </source>
</evidence>
<dbReference type="InterPro" id="IPR036282">
    <property type="entry name" value="Glutathione-S-Trfase_C_sf"/>
</dbReference>
<dbReference type="OrthoDB" id="7583243at2"/>
<dbReference type="Pfam" id="PF13409">
    <property type="entry name" value="GST_N_2"/>
    <property type="match status" value="1"/>
</dbReference>
<evidence type="ECO:0008006" key="5">
    <source>
        <dbReference type="Google" id="ProtNLM"/>
    </source>
</evidence>
<evidence type="ECO:0000313" key="4">
    <source>
        <dbReference type="Proteomes" id="UP000030988"/>
    </source>
</evidence>
<dbReference type="Gene3D" id="1.20.1050.10">
    <property type="match status" value="1"/>
</dbReference>
<dbReference type="InterPro" id="IPR010987">
    <property type="entry name" value="Glutathione-S-Trfase_C-like"/>
</dbReference>
<keyword evidence="4" id="KW-1185">Reference proteome</keyword>
<dbReference type="SUPFAM" id="SSF47616">
    <property type="entry name" value="GST C-terminal domain-like"/>
    <property type="match status" value="1"/>
</dbReference>
<dbReference type="RefSeq" id="WP_039095303.1">
    <property type="nucleotide sequence ID" value="NZ_JTDN01000001.1"/>
</dbReference>
<dbReference type="CDD" id="cd03057">
    <property type="entry name" value="GST_N_Beta"/>
    <property type="match status" value="1"/>
</dbReference>
<dbReference type="PROSITE" id="PS50405">
    <property type="entry name" value="GST_CTER"/>
    <property type="match status" value="1"/>
</dbReference>
<evidence type="ECO:0000313" key="3">
    <source>
        <dbReference type="EMBL" id="KHL26224.1"/>
    </source>
</evidence>